<organism evidence="1 2">
    <name type="scientific">Marchantia polymorpha</name>
    <name type="common">Common liverwort</name>
    <name type="synonym">Marchantia aquatica</name>
    <dbReference type="NCBI Taxonomy" id="3197"/>
    <lineage>
        <taxon>Eukaryota</taxon>
        <taxon>Viridiplantae</taxon>
        <taxon>Streptophyta</taxon>
        <taxon>Embryophyta</taxon>
        <taxon>Marchantiophyta</taxon>
        <taxon>Marchantiopsida</taxon>
        <taxon>Marchantiidae</taxon>
        <taxon>Marchantiales</taxon>
        <taxon>Marchantiaceae</taxon>
        <taxon>Marchantia</taxon>
    </lineage>
</organism>
<protein>
    <submittedName>
        <fullName evidence="1">Uncharacterized protein</fullName>
    </submittedName>
</protein>
<dbReference type="EMBL" id="KZ772723">
    <property type="protein sequence ID" value="PTQ38499.1"/>
    <property type="molecule type" value="Genomic_DNA"/>
</dbReference>
<keyword evidence="2" id="KW-1185">Reference proteome</keyword>
<gene>
    <name evidence="1" type="ORF">MARPO_0051s0098</name>
</gene>
<reference evidence="2" key="1">
    <citation type="journal article" date="2017" name="Cell">
        <title>Insights into land plant evolution garnered from the Marchantia polymorpha genome.</title>
        <authorList>
            <person name="Bowman J.L."/>
            <person name="Kohchi T."/>
            <person name="Yamato K.T."/>
            <person name="Jenkins J."/>
            <person name="Shu S."/>
            <person name="Ishizaki K."/>
            <person name="Yamaoka S."/>
            <person name="Nishihama R."/>
            <person name="Nakamura Y."/>
            <person name="Berger F."/>
            <person name="Adam C."/>
            <person name="Aki S.S."/>
            <person name="Althoff F."/>
            <person name="Araki T."/>
            <person name="Arteaga-Vazquez M.A."/>
            <person name="Balasubrmanian S."/>
            <person name="Barry K."/>
            <person name="Bauer D."/>
            <person name="Boehm C.R."/>
            <person name="Briginshaw L."/>
            <person name="Caballero-Perez J."/>
            <person name="Catarino B."/>
            <person name="Chen F."/>
            <person name="Chiyoda S."/>
            <person name="Chovatia M."/>
            <person name="Davies K.M."/>
            <person name="Delmans M."/>
            <person name="Demura T."/>
            <person name="Dierschke T."/>
            <person name="Dolan L."/>
            <person name="Dorantes-Acosta A.E."/>
            <person name="Eklund D.M."/>
            <person name="Florent S.N."/>
            <person name="Flores-Sandoval E."/>
            <person name="Fujiyama A."/>
            <person name="Fukuzawa H."/>
            <person name="Galik B."/>
            <person name="Grimanelli D."/>
            <person name="Grimwood J."/>
            <person name="Grossniklaus U."/>
            <person name="Hamada T."/>
            <person name="Haseloff J."/>
            <person name="Hetherington A.J."/>
            <person name="Higo A."/>
            <person name="Hirakawa Y."/>
            <person name="Hundley H.N."/>
            <person name="Ikeda Y."/>
            <person name="Inoue K."/>
            <person name="Inoue S.I."/>
            <person name="Ishida S."/>
            <person name="Jia Q."/>
            <person name="Kakita M."/>
            <person name="Kanazawa T."/>
            <person name="Kawai Y."/>
            <person name="Kawashima T."/>
            <person name="Kennedy M."/>
            <person name="Kinose K."/>
            <person name="Kinoshita T."/>
            <person name="Kohara Y."/>
            <person name="Koide E."/>
            <person name="Komatsu K."/>
            <person name="Kopischke S."/>
            <person name="Kubo M."/>
            <person name="Kyozuka J."/>
            <person name="Lagercrantz U."/>
            <person name="Lin S.S."/>
            <person name="Lindquist E."/>
            <person name="Lipzen A.M."/>
            <person name="Lu C.W."/>
            <person name="De Luna E."/>
            <person name="Martienssen R.A."/>
            <person name="Minamino N."/>
            <person name="Mizutani M."/>
            <person name="Mizutani M."/>
            <person name="Mochizuki N."/>
            <person name="Monte I."/>
            <person name="Mosher R."/>
            <person name="Nagasaki H."/>
            <person name="Nakagami H."/>
            <person name="Naramoto S."/>
            <person name="Nishitani K."/>
            <person name="Ohtani M."/>
            <person name="Okamoto T."/>
            <person name="Okumura M."/>
            <person name="Phillips J."/>
            <person name="Pollak B."/>
            <person name="Reinders A."/>
            <person name="Rovekamp M."/>
            <person name="Sano R."/>
            <person name="Sawa S."/>
            <person name="Schmid M.W."/>
            <person name="Shirakawa M."/>
            <person name="Solano R."/>
            <person name="Spunde A."/>
            <person name="Suetsugu N."/>
            <person name="Sugano S."/>
            <person name="Sugiyama A."/>
            <person name="Sun R."/>
            <person name="Suzuki Y."/>
            <person name="Takenaka M."/>
            <person name="Takezawa D."/>
            <person name="Tomogane H."/>
            <person name="Tsuzuki M."/>
            <person name="Ueda T."/>
            <person name="Umeda M."/>
            <person name="Ward J.M."/>
            <person name="Watanabe Y."/>
            <person name="Yazaki K."/>
            <person name="Yokoyama R."/>
            <person name="Yoshitake Y."/>
            <person name="Yotsui I."/>
            <person name="Zachgo S."/>
            <person name="Schmutz J."/>
        </authorList>
    </citation>
    <scope>NUCLEOTIDE SEQUENCE [LARGE SCALE GENOMIC DNA]</scope>
    <source>
        <strain evidence="2">Tak-1</strain>
    </source>
</reference>
<dbReference type="Gramene" id="Mp7g17600.1">
    <property type="protein sequence ID" value="Mp7g17600.1.cds1"/>
    <property type="gene ID" value="Mp7g17600"/>
</dbReference>
<accession>A0A2R6WXB6</accession>
<dbReference type="AlphaFoldDB" id="A0A2R6WXB6"/>
<name>A0A2R6WXB6_MARPO</name>
<sequence length="144" mass="16216">MLCGLNPRPRSIVNHESSVVSGRLNDGKCPSARVADVPLDSLCVTDRAQRAGRGWWTLVAMSADPGLQIHYKKLFPESNWLASNSCRYIHESHEDASAFEASEQGRKQGRLQKKRRGFCVMLDLVVNFWLHLRESPVPNSQPMD</sequence>
<dbReference type="Proteomes" id="UP000244005">
    <property type="component" value="Unassembled WGS sequence"/>
</dbReference>
<proteinExistence type="predicted"/>
<evidence type="ECO:0000313" key="1">
    <source>
        <dbReference type="EMBL" id="PTQ38499.1"/>
    </source>
</evidence>
<evidence type="ECO:0000313" key="2">
    <source>
        <dbReference type="Proteomes" id="UP000244005"/>
    </source>
</evidence>